<dbReference type="Gene3D" id="3.30.160.20">
    <property type="match status" value="1"/>
</dbReference>
<dbReference type="InterPro" id="IPR000352">
    <property type="entry name" value="Pep_chain_release_fac_I"/>
</dbReference>
<dbReference type="AlphaFoldDB" id="A0A5C3MJI6"/>
<dbReference type="GO" id="GO:0070126">
    <property type="term" value="P:mitochondrial translational termination"/>
    <property type="evidence" value="ECO:0007669"/>
    <property type="project" value="TreeGrafter"/>
</dbReference>
<feature type="compositionally biased region" description="Basic and acidic residues" evidence="1">
    <location>
        <begin position="155"/>
        <end position="181"/>
    </location>
</feature>
<dbReference type="SUPFAM" id="SSF110916">
    <property type="entry name" value="Peptidyl-tRNA hydrolase domain-like"/>
    <property type="match status" value="1"/>
</dbReference>
<name>A0A5C3MJI6_9AGAM</name>
<evidence type="ECO:0000256" key="1">
    <source>
        <dbReference type="SAM" id="MobiDB-lite"/>
    </source>
</evidence>
<dbReference type="InterPro" id="IPR052104">
    <property type="entry name" value="Mito_Release_Factor_mL62"/>
</dbReference>
<dbReference type="EMBL" id="ML213545">
    <property type="protein sequence ID" value="TFK45380.1"/>
    <property type="molecule type" value="Genomic_DNA"/>
</dbReference>
<feature type="domain" description="Prokaryotic-type class I peptide chain release factors" evidence="2">
    <location>
        <begin position="58"/>
        <end position="189"/>
    </location>
</feature>
<protein>
    <recommendedName>
        <fullName evidence="2">Prokaryotic-type class I peptide chain release factors domain-containing protein</fullName>
    </recommendedName>
</protein>
<dbReference type="STRING" id="5364.A0A5C3MJI6"/>
<dbReference type="OrthoDB" id="270639at2759"/>
<evidence type="ECO:0000313" key="3">
    <source>
        <dbReference type="EMBL" id="TFK45380.1"/>
    </source>
</evidence>
<dbReference type="Pfam" id="PF00472">
    <property type="entry name" value="RF-1"/>
    <property type="match status" value="1"/>
</dbReference>
<keyword evidence="4" id="KW-1185">Reference proteome</keyword>
<evidence type="ECO:0000259" key="2">
    <source>
        <dbReference type="Pfam" id="PF00472"/>
    </source>
</evidence>
<dbReference type="PANTHER" id="PTHR11075:SF54">
    <property type="entry name" value="LARGE RIBOSOMAL SUBUNIT PROTEIN ML62"/>
    <property type="match status" value="1"/>
</dbReference>
<organism evidence="3 4">
    <name type="scientific">Heliocybe sulcata</name>
    <dbReference type="NCBI Taxonomy" id="5364"/>
    <lineage>
        <taxon>Eukaryota</taxon>
        <taxon>Fungi</taxon>
        <taxon>Dikarya</taxon>
        <taxon>Basidiomycota</taxon>
        <taxon>Agaricomycotina</taxon>
        <taxon>Agaricomycetes</taxon>
        <taxon>Gloeophyllales</taxon>
        <taxon>Gloeophyllaceae</taxon>
        <taxon>Heliocybe</taxon>
    </lineage>
</organism>
<reference evidence="3 4" key="1">
    <citation type="journal article" date="2019" name="Nat. Ecol. Evol.">
        <title>Megaphylogeny resolves global patterns of mushroom evolution.</title>
        <authorList>
            <person name="Varga T."/>
            <person name="Krizsan K."/>
            <person name="Foldi C."/>
            <person name="Dima B."/>
            <person name="Sanchez-Garcia M."/>
            <person name="Sanchez-Ramirez S."/>
            <person name="Szollosi G.J."/>
            <person name="Szarkandi J.G."/>
            <person name="Papp V."/>
            <person name="Albert L."/>
            <person name="Andreopoulos W."/>
            <person name="Angelini C."/>
            <person name="Antonin V."/>
            <person name="Barry K.W."/>
            <person name="Bougher N.L."/>
            <person name="Buchanan P."/>
            <person name="Buyck B."/>
            <person name="Bense V."/>
            <person name="Catcheside P."/>
            <person name="Chovatia M."/>
            <person name="Cooper J."/>
            <person name="Damon W."/>
            <person name="Desjardin D."/>
            <person name="Finy P."/>
            <person name="Geml J."/>
            <person name="Haridas S."/>
            <person name="Hughes K."/>
            <person name="Justo A."/>
            <person name="Karasinski D."/>
            <person name="Kautmanova I."/>
            <person name="Kiss B."/>
            <person name="Kocsube S."/>
            <person name="Kotiranta H."/>
            <person name="LaButti K.M."/>
            <person name="Lechner B.E."/>
            <person name="Liimatainen K."/>
            <person name="Lipzen A."/>
            <person name="Lukacs Z."/>
            <person name="Mihaltcheva S."/>
            <person name="Morgado L.N."/>
            <person name="Niskanen T."/>
            <person name="Noordeloos M.E."/>
            <person name="Ohm R.A."/>
            <person name="Ortiz-Santana B."/>
            <person name="Ovrebo C."/>
            <person name="Racz N."/>
            <person name="Riley R."/>
            <person name="Savchenko A."/>
            <person name="Shiryaev A."/>
            <person name="Soop K."/>
            <person name="Spirin V."/>
            <person name="Szebenyi C."/>
            <person name="Tomsovsky M."/>
            <person name="Tulloss R.E."/>
            <person name="Uehling J."/>
            <person name="Grigoriev I.V."/>
            <person name="Vagvolgyi C."/>
            <person name="Papp T."/>
            <person name="Martin F.M."/>
            <person name="Miettinen O."/>
            <person name="Hibbett D.S."/>
            <person name="Nagy L.G."/>
        </authorList>
    </citation>
    <scope>NUCLEOTIDE SEQUENCE [LARGE SCALE GENOMIC DNA]</scope>
    <source>
        <strain evidence="3 4">OMC1185</strain>
    </source>
</reference>
<dbReference type="PANTHER" id="PTHR11075">
    <property type="entry name" value="PEPTIDE CHAIN RELEASE FACTOR"/>
    <property type="match status" value="1"/>
</dbReference>
<proteinExistence type="predicted"/>
<evidence type="ECO:0000313" key="4">
    <source>
        <dbReference type="Proteomes" id="UP000305948"/>
    </source>
</evidence>
<feature type="region of interest" description="Disordered" evidence="1">
    <location>
        <begin position="155"/>
        <end position="194"/>
    </location>
</feature>
<dbReference type="GO" id="GO:0004045">
    <property type="term" value="F:peptidyl-tRNA hydrolase activity"/>
    <property type="evidence" value="ECO:0007669"/>
    <property type="project" value="TreeGrafter"/>
</dbReference>
<sequence length="194" mass="21860">MSFLAFSDSLKVSVSLALQSGTFVRHSHTLPKPPNLQLLETSSDMQSARNWAAKFKEQSIPRSLIDLSFARSSGPGGQNVNKVNTKADVRCSIKEPWIPPWSHKALRASSYYVASSDTIHVTSTVHRSQSQNVDDCLGKLRAIIVDAATTMIKTEPSEAQRERVRQLQAKSDRRRREEKMYQKKKKESRSGSWD</sequence>
<dbReference type="GO" id="GO:0005762">
    <property type="term" value="C:mitochondrial large ribosomal subunit"/>
    <property type="evidence" value="ECO:0007669"/>
    <property type="project" value="TreeGrafter"/>
</dbReference>
<gene>
    <name evidence="3" type="ORF">OE88DRAFT_1715407</name>
</gene>
<dbReference type="GO" id="GO:0016150">
    <property type="term" value="F:translation release factor activity, codon nonspecific"/>
    <property type="evidence" value="ECO:0007669"/>
    <property type="project" value="TreeGrafter"/>
</dbReference>
<dbReference type="Proteomes" id="UP000305948">
    <property type="component" value="Unassembled WGS sequence"/>
</dbReference>
<accession>A0A5C3MJI6</accession>